<reference evidence="4 5" key="1">
    <citation type="submission" date="2015-10" db="EMBL/GenBank/DDBJ databases">
        <title>Erysipelothrix larvae sp. LV19 isolated from the larval gut of the rhinoceros beetle, Trypoxylus dichotomus.</title>
        <authorList>
            <person name="Lim S."/>
            <person name="Kim B.-C."/>
        </authorList>
    </citation>
    <scope>NUCLEOTIDE SEQUENCE [LARGE SCALE GENOMIC DNA]</scope>
    <source>
        <strain evidence="4 5">LV19</strain>
    </source>
</reference>
<evidence type="ECO:0000259" key="3">
    <source>
        <dbReference type="Pfam" id="PF05043"/>
    </source>
</evidence>
<dbReference type="OrthoDB" id="3710983at2"/>
<evidence type="ECO:0000256" key="1">
    <source>
        <dbReference type="ARBA" id="ARBA00023015"/>
    </source>
</evidence>
<proteinExistence type="predicted"/>
<dbReference type="Gene3D" id="1.10.10.10">
    <property type="entry name" value="Winged helix-like DNA-binding domain superfamily/Winged helix DNA-binding domain"/>
    <property type="match status" value="1"/>
</dbReference>
<dbReference type="EMBL" id="CP013213">
    <property type="protein sequence ID" value="AMC94120.1"/>
    <property type="molecule type" value="Genomic_DNA"/>
</dbReference>
<dbReference type="STRING" id="1514105.AOC36_09000"/>
<sequence>MINLLSKRDQRIVQILDYLVDTRKTSLQALSKGSNVPERTLWGDIKRINEMCEPTQIVSTSEGVELYIPSEYNERYLFDKILEESVELRVLEDIFLQKVWSIGGLAERLFLSEVTVRRLIQQINKGLEKFNIQISSNPLEIKGDTKAIIQLFTIFFLEKYNRVNLFMKPEEIEAVELLLHSIELTNKLIQNNQDFNLVLLRFYVRLKYYIGSPQDTVEEEITDYVNDFDAVNQKFRSAFGIKLTPSIVHFCIPYLFDKTSIALTAKELESLLVDDKEKEIYDKVVELLQRFTQTTGMEFTSYDELVVTLFDVMKEANKTPYIVYDRDRHFVTHLELYNPILVKQMIDVYDSLFSDKKYQVMKYNVLYIFITHWEGLMTLFKKRDREIDVAIFFDSDIEHALFAKEVLGHEFGEHIHFEVLDCRTYEELYRDLDRFEVLITNKPGLRYTGCDILCLDEFFLDESWTDLRKKLVQAESALLSQG</sequence>
<dbReference type="InterPro" id="IPR050661">
    <property type="entry name" value="BglG_antiterminators"/>
</dbReference>
<gene>
    <name evidence="4" type="ORF">AOC36_09000</name>
</gene>
<protein>
    <recommendedName>
        <fullName evidence="3">Mga helix-turn-helix domain-containing protein</fullName>
    </recommendedName>
</protein>
<keyword evidence="1" id="KW-0805">Transcription regulation</keyword>
<dbReference type="Pfam" id="PF05043">
    <property type="entry name" value="Mga"/>
    <property type="match status" value="1"/>
</dbReference>
<dbReference type="PANTHER" id="PTHR30185:SF18">
    <property type="entry name" value="TRANSCRIPTIONAL REGULATOR MTLR"/>
    <property type="match status" value="1"/>
</dbReference>
<dbReference type="RefSeq" id="WP_067633528.1">
    <property type="nucleotide sequence ID" value="NZ_CP013213.1"/>
</dbReference>
<keyword evidence="2" id="KW-0804">Transcription</keyword>
<dbReference type="AlphaFoldDB" id="A0A0X8H120"/>
<dbReference type="PANTHER" id="PTHR30185">
    <property type="entry name" value="CRYPTIC BETA-GLUCOSIDE BGL OPERON ANTITERMINATOR"/>
    <property type="match status" value="1"/>
</dbReference>
<evidence type="ECO:0000313" key="4">
    <source>
        <dbReference type="EMBL" id="AMC94120.1"/>
    </source>
</evidence>
<dbReference type="Proteomes" id="UP000063781">
    <property type="component" value="Chromosome"/>
</dbReference>
<dbReference type="KEGG" id="erl:AOC36_09000"/>
<name>A0A0X8H120_9FIRM</name>
<feature type="domain" description="Mga helix-turn-helix" evidence="3">
    <location>
        <begin position="79"/>
        <end position="156"/>
    </location>
</feature>
<evidence type="ECO:0000313" key="5">
    <source>
        <dbReference type="Proteomes" id="UP000063781"/>
    </source>
</evidence>
<dbReference type="InterPro" id="IPR036388">
    <property type="entry name" value="WH-like_DNA-bd_sf"/>
</dbReference>
<accession>A0A0X8H120</accession>
<dbReference type="InterPro" id="IPR007737">
    <property type="entry name" value="Mga_HTH"/>
</dbReference>
<keyword evidence="5" id="KW-1185">Reference proteome</keyword>
<organism evidence="4 5">
    <name type="scientific">Erysipelothrix larvae</name>
    <dbReference type="NCBI Taxonomy" id="1514105"/>
    <lineage>
        <taxon>Bacteria</taxon>
        <taxon>Bacillati</taxon>
        <taxon>Bacillota</taxon>
        <taxon>Erysipelotrichia</taxon>
        <taxon>Erysipelotrichales</taxon>
        <taxon>Erysipelotrichaceae</taxon>
        <taxon>Erysipelothrix</taxon>
    </lineage>
</organism>
<evidence type="ECO:0000256" key="2">
    <source>
        <dbReference type="ARBA" id="ARBA00023163"/>
    </source>
</evidence>